<dbReference type="GO" id="GO:0016787">
    <property type="term" value="F:hydrolase activity"/>
    <property type="evidence" value="ECO:0007669"/>
    <property type="project" value="UniProtKB-KW"/>
</dbReference>
<feature type="transmembrane region" description="Helical" evidence="1">
    <location>
        <begin position="7"/>
        <end position="25"/>
    </location>
</feature>
<dbReference type="Gene3D" id="3.40.50.1820">
    <property type="entry name" value="alpha/beta hydrolase"/>
    <property type="match status" value="1"/>
</dbReference>
<evidence type="ECO:0000259" key="2">
    <source>
        <dbReference type="Pfam" id="PF12146"/>
    </source>
</evidence>
<comment type="caution">
    <text evidence="3">The sequence shown here is derived from an EMBL/GenBank/DDBJ whole genome shotgun (WGS) entry which is preliminary data.</text>
</comment>
<proteinExistence type="predicted"/>
<name>A0A8J6N5A7_9BACT</name>
<dbReference type="Proteomes" id="UP000603545">
    <property type="component" value="Unassembled WGS sequence"/>
</dbReference>
<organism evidence="3 4">
    <name type="scientific">Candidatus Desulfaltia bathyphila</name>
    <dbReference type="NCBI Taxonomy" id="2841697"/>
    <lineage>
        <taxon>Bacteria</taxon>
        <taxon>Pseudomonadati</taxon>
        <taxon>Thermodesulfobacteriota</taxon>
        <taxon>Desulfobacteria</taxon>
        <taxon>Desulfobacterales</taxon>
        <taxon>Desulfobacterales incertae sedis</taxon>
        <taxon>Candidatus Desulfaltia</taxon>
    </lineage>
</organism>
<evidence type="ECO:0000313" key="4">
    <source>
        <dbReference type="Proteomes" id="UP000603545"/>
    </source>
</evidence>
<dbReference type="AlphaFoldDB" id="A0A8J6N5A7"/>
<keyword evidence="1" id="KW-0472">Membrane</keyword>
<sequence length="273" mass="30442">MNILIKIVLGLFFIYLVYCCLLFLLQRQILFPRHQIVMPSDGEYNVPGMEKIWIETADGKIETWFLRPESNRPSPAIIFAHGNAEVIDMWPATLKGFIQLGIGVLLVEYPGYGRSEGSPSQRSISETFVAAYDMLIKRKDVDSSKIILFGRSIGGGAICTLATQRPSAMLILKSTFISIKSMASKYLVPGFIAPDPFDNLSVVSSYNGPVLIIHGKNDELIPYKHGVTLYKAAQQGTLLTYDCGHNDCPPGWDKFFQDIKPILHHAGFIKDLN</sequence>
<accession>A0A8J6N5A7</accession>
<gene>
    <name evidence="3" type="ORF">H8E80_01895</name>
</gene>
<reference evidence="3 4" key="1">
    <citation type="submission" date="2020-08" db="EMBL/GenBank/DDBJ databases">
        <title>Bridging the membrane lipid divide: bacteria of the FCB group superphylum have the potential to synthesize archaeal ether lipids.</title>
        <authorList>
            <person name="Villanueva L."/>
            <person name="Von Meijenfeldt F.A.B."/>
            <person name="Westbye A.B."/>
            <person name="Yadav S."/>
            <person name="Hopmans E.C."/>
            <person name="Dutilh B.E."/>
            <person name="Sinninghe Damste J.S."/>
        </authorList>
    </citation>
    <scope>NUCLEOTIDE SEQUENCE [LARGE SCALE GENOMIC DNA]</scope>
    <source>
        <strain evidence="3">NIOZ-UU82</strain>
    </source>
</reference>
<dbReference type="PANTHER" id="PTHR12277">
    <property type="entry name" value="ALPHA/BETA HYDROLASE DOMAIN-CONTAINING PROTEIN"/>
    <property type="match status" value="1"/>
</dbReference>
<dbReference type="InterPro" id="IPR022742">
    <property type="entry name" value="Hydrolase_4"/>
</dbReference>
<keyword evidence="3" id="KW-0378">Hydrolase</keyword>
<dbReference type="Pfam" id="PF12146">
    <property type="entry name" value="Hydrolase_4"/>
    <property type="match status" value="1"/>
</dbReference>
<keyword evidence="1" id="KW-1133">Transmembrane helix</keyword>
<dbReference type="PANTHER" id="PTHR12277:SF79">
    <property type="entry name" value="XAA-PRO DIPEPTIDYL-PEPTIDASE-RELATED"/>
    <property type="match status" value="1"/>
</dbReference>
<dbReference type="InterPro" id="IPR029058">
    <property type="entry name" value="AB_hydrolase_fold"/>
</dbReference>
<keyword evidence="1" id="KW-0812">Transmembrane</keyword>
<evidence type="ECO:0000313" key="3">
    <source>
        <dbReference type="EMBL" id="MBC8198787.1"/>
    </source>
</evidence>
<protein>
    <submittedName>
        <fullName evidence="3">Alpha/beta hydrolase</fullName>
    </submittedName>
</protein>
<evidence type="ECO:0000256" key="1">
    <source>
        <dbReference type="SAM" id="Phobius"/>
    </source>
</evidence>
<dbReference type="EMBL" id="JACNLL010000024">
    <property type="protein sequence ID" value="MBC8198787.1"/>
    <property type="molecule type" value="Genomic_DNA"/>
</dbReference>
<dbReference type="SUPFAM" id="SSF53474">
    <property type="entry name" value="alpha/beta-Hydrolases"/>
    <property type="match status" value="1"/>
</dbReference>
<feature type="domain" description="Serine aminopeptidase S33" evidence="2">
    <location>
        <begin position="73"/>
        <end position="184"/>
    </location>
</feature>